<protein>
    <submittedName>
        <fullName evidence="2">Uncharacterized protein</fullName>
    </submittedName>
</protein>
<feature type="compositionally biased region" description="Basic and acidic residues" evidence="1">
    <location>
        <begin position="56"/>
        <end position="67"/>
    </location>
</feature>
<reference evidence="2" key="1">
    <citation type="submission" date="2022-03" db="EMBL/GenBank/DDBJ databases">
        <authorList>
            <person name="Sayadi A."/>
        </authorList>
    </citation>
    <scope>NUCLEOTIDE SEQUENCE</scope>
</reference>
<gene>
    <name evidence="2" type="ORF">ACAOBT_LOCUS30046</name>
</gene>
<feature type="compositionally biased region" description="Basic residues" evidence="1">
    <location>
        <begin position="68"/>
        <end position="83"/>
    </location>
</feature>
<feature type="region of interest" description="Disordered" evidence="1">
    <location>
        <begin position="149"/>
        <end position="169"/>
    </location>
</feature>
<feature type="compositionally biased region" description="Basic residues" evidence="1">
    <location>
        <begin position="45"/>
        <end position="55"/>
    </location>
</feature>
<dbReference type="AlphaFoldDB" id="A0A9P0MAM4"/>
<sequence>MSGHRKISDEERKHIKRDRERERRRKIREDPEKREEQREKEHQKYLRQRKNKQRKLVSEMTEREIRSQRKKWRQYTKSHRDRLRLRSSENAHVPDHLTKQLDGRKEHAIKKSNRMKLKRHREKRKNEAKIADLKKKVGKWKKKYSRLKKSMHQNKNVAQQTSSPSVSPGTRVQQIIERSSIQQKRVDGIKKQLIFGETIKDQLSESYKSLSPKEKKVFRKIMDGKIIKKYKLQRTCSKVFRYTKTRVVEYSHRNVDVKYQKNRRASENRNKIVAFLQEDVNSRICPGKKDYVTKNKFTYQKRYLTNTLKNLFKEFCKKYADVKYDPGNVVSYSQWKNIKQTYFSKRSQNNVTSLKSAKIIQEIEISDLLTKFEDRLPLFLAHEGRIFHQYKAIKTLKQNMTNEEILIHCDFSENYNLKYAEEVQSYHFGGSRQQITLHTVVIYSRAHENDLKVDSFCTLSESLEHGPGAIWAHLFPLIKLYIDNRVKLLHFLSDSPSTQYRNKKMFAFITNGIYSYFPELKSNTWNYHEAGHGKGAPDGIGGVCKKSADRTVAQGSDVSSFSQLVEILKANCSGISFLEIHACEIEKFSDAINKAEVLPFKGTLKVRQYVYLMNAVASKTANSFSRLFQQNIQVYMSNCFEIMCFLVSAWTEKETDPVEHVRRCLQEEDMESTVSAMSKRSKYEDDNTLHCQSKKGLEKIEAVRMILESNDDGDESETSEDENSDLDIFSDSDSFS</sequence>
<feature type="compositionally biased region" description="Acidic residues" evidence="1">
    <location>
        <begin position="709"/>
        <end position="730"/>
    </location>
</feature>
<feature type="compositionally biased region" description="Basic and acidic residues" evidence="1">
    <location>
        <begin position="84"/>
        <end position="95"/>
    </location>
</feature>
<evidence type="ECO:0000313" key="3">
    <source>
        <dbReference type="Proteomes" id="UP001152888"/>
    </source>
</evidence>
<comment type="caution">
    <text evidence="2">The sequence shown here is derived from an EMBL/GenBank/DDBJ whole genome shotgun (WGS) entry which is preliminary data.</text>
</comment>
<dbReference type="PANTHER" id="PTHR46601:SF1">
    <property type="entry name" value="ADF-H DOMAIN-CONTAINING PROTEIN"/>
    <property type="match status" value="1"/>
</dbReference>
<proteinExistence type="predicted"/>
<feature type="compositionally biased region" description="Basic and acidic residues" evidence="1">
    <location>
        <begin position="1"/>
        <end position="44"/>
    </location>
</feature>
<keyword evidence="3" id="KW-1185">Reference proteome</keyword>
<dbReference type="PANTHER" id="PTHR46601">
    <property type="entry name" value="ULP_PROTEASE DOMAIN-CONTAINING PROTEIN"/>
    <property type="match status" value="1"/>
</dbReference>
<accession>A0A9P0MAM4</accession>
<feature type="region of interest" description="Disordered" evidence="1">
    <location>
        <begin position="708"/>
        <end position="736"/>
    </location>
</feature>
<dbReference type="OrthoDB" id="6759039at2759"/>
<name>A0A9P0MAM4_ACAOB</name>
<dbReference type="Proteomes" id="UP001152888">
    <property type="component" value="Unassembled WGS sequence"/>
</dbReference>
<feature type="compositionally biased region" description="Polar residues" evidence="1">
    <location>
        <begin position="153"/>
        <end position="169"/>
    </location>
</feature>
<organism evidence="2 3">
    <name type="scientific">Acanthoscelides obtectus</name>
    <name type="common">Bean weevil</name>
    <name type="synonym">Bruchus obtectus</name>
    <dbReference type="NCBI Taxonomy" id="200917"/>
    <lineage>
        <taxon>Eukaryota</taxon>
        <taxon>Metazoa</taxon>
        <taxon>Ecdysozoa</taxon>
        <taxon>Arthropoda</taxon>
        <taxon>Hexapoda</taxon>
        <taxon>Insecta</taxon>
        <taxon>Pterygota</taxon>
        <taxon>Neoptera</taxon>
        <taxon>Endopterygota</taxon>
        <taxon>Coleoptera</taxon>
        <taxon>Polyphaga</taxon>
        <taxon>Cucujiformia</taxon>
        <taxon>Chrysomeloidea</taxon>
        <taxon>Chrysomelidae</taxon>
        <taxon>Bruchinae</taxon>
        <taxon>Bruchini</taxon>
        <taxon>Acanthoscelides</taxon>
    </lineage>
</organism>
<evidence type="ECO:0000256" key="1">
    <source>
        <dbReference type="SAM" id="MobiDB-lite"/>
    </source>
</evidence>
<evidence type="ECO:0000313" key="2">
    <source>
        <dbReference type="EMBL" id="CAH2008148.1"/>
    </source>
</evidence>
<feature type="region of interest" description="Disordered" evidence="1">
    <location>
        <begin position="1"/>
        <end position="95"/>
    </location>
</feature>
<dbReference type="EMBL" id="CAKOFQ010007786">
    <property type="protein sequence ID" value="CAH2008148.1"/>
    <property type="molecule type" value="Genomic_DNA"/>
</dbReference>